<organism evidence="2 3">
    <name type="scientific">Caballeronia fortuita</name>
    <dbReference type="NCBI Taxonomy" id="1777138"/>
    <lineage>
        <taxon>Bacteria</taxon>
        <taxon>Pseudomonadati</taxon>
        <taxon>Pseudomonadota</taxon>
        <taxon>Betaproteobacteria</taxon>
        <taxon>Burkholderiales</taxon>
        <taxon>Burkholderiaceae</taxon>
        <taxon>Caballeronia</taxon>
    </lineage>
</organism>
<keyword evidence="3" id="KW-1185">Reference proteome</keyword>
<name>A0A158CQE0_9BURK</name>
<protein>
    <submittedName>
        <fullName evidence="2">Uncharacterized protein</fullName>
    </submittedName>
</protein>
<dbReference type="EMBL" id="FCNX02000011">
    <property type="protein sequence ID" value="SAK84584.1"/>
    <property type="molecule type" value="Genomic_DNA"/>
</dbReference>
<evidence type="ECO:0000256" key="1">
    <source>
        <dbReference type="SAM" id="MobiDB-lite"/>
    </source>
</evidence>
<accession>A0A158CQE0</accession>
<dbReference type="OrthoDB" id="9134325at2"/>
<dbReference type="Proteomes" id="UP000054903">
    <property type="component" value="Unassembled WGS sequence"/>
</dbReference>
<dbReference type="RefSeq" id="WP_157694867.1">
    <property type="nucleotide sequence ID" value="NZ_FCNX02000011.1"/>
</dbReference>
<evidence type="ECO:0000313" key="3">
    <source>
        <dbReference type="Proteomes" id="UP000054903"/>
    </source>
</evidence>
<sequence length="103" mass="11114">MEQEKDQPVILRIYRLPSGLWGGRLSAGEDDIGELGAFQSTKAVEQAAADTGLYPDRAEIEEDSYTCPPPQRTGSPPGSFDVAITPSCRSETRMKAFGLPNIG</sequence>
<proteinExistence type="predicted"/>
<gene>
    <name evidence="2" type="ORF">AWB77_04417</name>
</gene>
<comment type="caution">
    <text evidence="2">The sequence shown here is derived from an EMBL/GenBank/DDBJ whole genome shotgun (WGS) entry which is preliminary data.</text>
</comment>
<feature type="region of interest" description="Disordered" evidence="1">
    <location>
        <begin position="62"/>
        <end position="81"/>
    </location>
</feature>
<dbReference type="AlphaFoldDB" id="A0A158CQE0"/>
<reference evidence="2" key="1">
    <citation type="submission" date="2016-01" db="EMBL/GenBank/DDBJ databases">
        <authorList>
            <person name="Peeters C."/>
        </authorList>
    </citation>
    <scope>NUCLEOTIDE SEQUENCE</scope>
    <source>
        <strain evidence="2">LMG 29320</strain>
    </source>
</reference>
<evidence type="ECO:0000313" key="2">
    <source>
        <dbReference type="EMBL" id="SAK84584.1"/>
    </source>
</evidence>